<dbReference type="GO" id="GO:0016197">
    <property type="term" value="P:endosomal transport"/>
    <property type="evidence" value="ECO:0007669"/>
    <property type="project" value="TreeGrafter"/>
</dbReference>
<reference evidence="2" key="1">
    <citation type="submission" date="2025-08" db="UniProtKB">
        <authorList>
            <consortium name="Ensembl"/>
        </authorList>
    </citation>
    <scope>IDENTIFICATION</scope>
</reference>
<name>A0A8C8ZSQ9_PROSS</name>
<keyword evidence="3" id="KW-1185">Reference proteome</keyword>
<dbReference type="PANTHER" id="PTHR46479">
    <property type="entry name" value="BIOGENESIS OF LYSOSOME-RELATED ORGANELLES COMPLEX 1 SUBUNIT 2"/>
    <property type="match status" value="1"/>
</dbReference>
<organism evidence="2 3">
    <name type="scientific">Prolemur simus</name>
    <name type="common">Greater bamboo lemur</name>
    <name type="synonym">Hapalemur simus</name>
    <dbReference type="NCBI Taxonomy" id="1328070"/>
    <lineage>
        <taxon>Eukaryota</taxon>
        <taxon>Metazoa</taxon>
        <taxon>Chordata</taxon>
        <taxon>Craniata</taxon>
        <taxon>Vertebrata</taxon>
        <taxon>Euteleostomi</taxon>
        <taxon>Mammalia</taxon>
        <taxon>Eutheria</taxon>
        <taxon>Euarchontoglires</taxon>
        <taxon>Primates</taxon>
        <taxon>Strepsirrhini</taxon>
        <taxon>Lemuriformes</taxon>
        <taxon>Lemuridae</taxon>
        <taxon>Prolemur</taxon>
    </lineage>
</organism>
<dbReference type="GO" id="GO:0000930">
    <property type="term" value="C:gamma-tubulin complex"/>
    <property type="evidence" value="ECO:0007669"/>
    <property type="project" value="TreeGrafter"/>
</dbReference>
<evidence type="ECO:0000313" key="3">
    <source>
        <dbReference type="Proteomes" id="UP000694414"/>
    </source>
</evidence>
<dbReference type="Ensembl" id="ENSPSMT00000027073.1">
    <property type="protein sequence ID" value="ENSPSMP00000023308.1"/>
    <property type="gene ID" value="ENSPSMG00000016502.1"/>
</dbReference>
<accession>A0A8C8ZSQ9</accession>
<evidence type="ECO:0000313" key="2">
    <source>
        <dbReference type="Ensembl" id="ENSPSMP00000023308.1"/>
    </source>
</evidence>
<dbReference type="InterPro" id="IPR019269">
    <property type="entry name" value="BLOC1_su2"/>
</dbReference>
<dbReference type="GO" id="GO:0032418">
    <property type="term" value="P:lysosome localization"/>
    <property type="evidence" value="ECO:0007669"/>
    <property type="project" value="TreeGrafter"/>
</dbReference>
<dbReference type="GO" id="GO:0031083">
    <property type="term" value="C:BLOC-1 complex"/>
    <property type="evidence" value="ECO:0007669"/>
    <property type="project" value="TreeGrafter"/>
</dbReference>
<comment type="similarity">
    <text evidence="1">Belongs to the BLOC1S2 family.</text>
</comment>
<proteinExistence type="inferred from homology"/>
<evidence type="ECO:0000256" key="1">
    <source>
        <dbReference type="ARBA" id="ARBA00008468"/>
    </source>
</evidence>
<protein>
    <submittedName>
        <fullName evidence="2">Uncharacterized protein</fullName>
    </submittedName>
</protein>
<sequence length="98" mass="11090">MRSLPDVLSKMATSDHYTLLDNMNKLTSLNHLERNDIAVNTSGNLWGVSRNRKHAGLQPYLDEVTVVGELAAALSRQLTSWMHTQKNLEAKDKELEKE</sequence>
<dbReference type="PANTHER" id="PTHR46479:SF1">
    <property type="entry name" value="BIOGENESIS OF LYSOSOME-RELATED ORGANELLES COMPLEX 1 SUBUNIT 2"/>
    <property type="match status" value="1"/>
</dbReference>
<reference evidence="2" key="2">
    <citation type="submission" date="2025-09" db="UniProtKB">
        <authorList>
            <consortium name="Ensembl"/>
        </authorList>
    </citation>
    <scope>IDENTIFICATION</scope>
</reference>
<dbReference type="GO" id="GO:0043015">
    <property type="term" value="F:gamma-tubulin binding"/>
    <property type="evidence" value="ECO:0007669"/>
    <property type="project" value="TreeGrafter"/>
</dbReference>
<dbReference type="GO" id="GO:0099078">
    <property type="term" value="C:BORC complex"/>
    <property type="evidence" value="ECO:0007669"/>
    <property type="project" value="TreeGrafter"/>
</dbReference>
<dbReference type="AlphaFoldDB" id="A0A8C8ZSQ9"/>
<dbReference type="Proteomes" id="UP000694414">
    <property type="component" value="Unplaced"/>
</dbReference>